<evidence type="ECO:0000313" key="1">
    <source>
        <dbReference type="EMBL" id="GBN56417.1"/>
    </source>
</evidence>
<dbReference type="AlphaFoldDB" id="A0A4Y2PZ18"/>
<protein>
    <submittedName>
        <fullName evidence="2">Uncharacterized protein</fullName>
    </submittedName>
</protein>
<accession>A0A4Y2PZ18</accession>
<reference evidence="2 3" key="1">
    <citation type="journal article" date="2019" name="Sci. Rep.">
        <title>Orb-weaving spider Araneus ventricosus genome elucidates the spidroin gene catalogue.</title>
        <authorList>
            <person name="Kono N."/>
            <person name="Nakamura H."/>
            <person name="Ohtoshi R."/>
            <person name="Moran D.A.P."/>
            <person name="Shinohara A."/>
            <person name="Yoshida Y."/>
            <person name="Fujiwara M."/>
            <person name="Mori M."/>
            <person name="Tomita M."/>
            <person name="Arakawa K."/>
        </authorList>
    </citation>
    <scope>NUCLEOTIDE SEQUENCE [LARGE SCALE GENOMIC DNA]</scope>
</reference>
<sequence>MLNIWKIHAAYGDGHLAIKLGSRATPLCRSRPSASKGKEGRHNCHEHATPPRPLGWLTLSISLSPLAIFLMTRSGNCINRYCFCRWQLPQKEIALLL</sequence>
<gene>
    <name evidence="1" type="ORF">AVEN_160266_1</name>
    <name evidence="2" type="ORF">AVEN_172123_1</name>
</gene>
<organism evidence="2 3">
    <name type="scientific">Araneus ventricosus</name>
    <name type="common">Orbweaver spider</name>
    <name type="synonym">Epeira ventricosa</name>
    <dbReference type="NCBI Taxonomy" id="182803"/>
    <lineage>
        <taxon>Eukaryota</taxon>
        <taxon>Metazoa</taxon>
        <taxon>Ecdysozoa</taxon>
        <taxon>Arthropoda</taxon>
        <taxon>Chelicerata</taxon>
        <taxon>Arachnida</taxon>
        <taxon>Araneae</taxon>
        <taxon>Araneomorphae</taxon>
        <taxon>Entelegynae</taxon>
        <taxon>Araneoidea</taxon>
        <taxon>Araneidae</taxon>
        <taxon>Araneus</taxon>
    </lineage>
</organism>
<dbReference type="EMBL" id="BGPR01135784">
    <property type="protein sequence ID" value="GBN56417.1"/>
    <property type="molecule type" value="Genomic_DNA"/>
</dbReference>
<comment type="caution">
    <text evidence="2">The sequence shown here is derived from an EMBL/GenBank/DDBJ whole genome shotgun (WGS) entry which is preliminary data.</text>
</comment>
<dbReference type="Proteomes" id="UP000499080">
    <property type="component" value="Unassembled WGS sequence"/>
</dbReference>
<keyword evidence="3" id="KW-1185">Reference proteome</keyword>
<name>A0A4Y2PZ18_ARAVE</name>
<dbReference type="EMBL" id="BGPR01135786">
    <property type="protein sequence ID" value="GBN56424.1"/>
    <property type="molecule type" value="Genomic_DNA"/>
</dbReference>
<evidence type="ECO:0000313" key="3">
    <source>
        <dbReference type="Proteomes" id="UP000499080"/>
    </source>
</evidence>
<proteinExistence type="predicted"/>
<evidence type="ECO:0000313" key="2">
    <source>
        <dbReference type="EMBL" id="GBN56424.1"/>
    </source>
</evidence>